<reference evidence="1 2" key="1">
    <citation type="submission" date="2015-05" db="EMBL/GenBank/DDBJ databases">
        <title>Draft genome sequence of the bacterium Gordonia jacobaea a new member of the Gordonia genus.</title>
        <authorList>
            <person name="Jimenez-Galisteo G."/>
            <person name="Dominguez A."/>
            <person name="Munoz E."/>
            <person name="Vinas M."/>
        </authorList>
    </citation>
    <scope>NUCLEOTIDE SEQUENCE [LARGE SCALE GENOMIC DNA]</scope>
    <source>
        <strain evidence="2">mv1</strain>
    </source>
</reference>
<proteinExistence type="predicted"/>
<evidence type="ECO:0000313" key="2">
    <source>
        <dbReference type="Proteomes" id="UP000037247"/>
    </source>
</evidence>
<accession>A0ABR5IGG4</accession>
<name>A0ABR5IGG4_9ACTN</name>
<organism evidence="1 2">
    <name type="scientific">Gordonia jacobaea</name>
    <dbReference type="NCBI Taxonomy" id="122202"/>
    <lineage>
        <taxon>Bacteria</taxon>
        <taxon>Bacillati</taxon>
        <taxon>Actinomycetota</taxon>
        <taxon>Actinomycetes</taxon>
        <taxon>Mycobacteriales</taxon>
        <taxon>Gordoniaceae</taxon>
        <taxon>Gordonia</taxon>
    </lineage>
</organism>
<keyword evidence="2" id="KW-1185">Reference proteome</keyword>
<dbReference type="EMBL" id="LDTZ01000014">
    <property type="protein sequence ID" value="KNA92722.1"/>
    <property type="molecule type" value="Genomic_DNA"/>
</dbReference>
<gene>
    <name evidence="1" type="ORF">ABW18_05515</name>
</gene>
<protein>
    <submittedName>
        <fullName evidence="1">Uncharacterized protein</fullName>
    </submittedName>
</protein>
<evidence type="ECO:0000313" key="1">
    <source>
        <dbReference type="EMBL" id="KNA92722.1"/>
    </source>
</evidence>
<comment type="caution">
    <text evidence="1">The sequence shown here is derived from an EMBL/GenBank/DDBJ whole genome shotgun (WGS) entry which is preliminary data.</text>
</comment>
<sequence length="87" mass="9908">MKQLLQQRAKVAEAISENRDWSETAAQRAERARHEFHCSIVRGYLCGLRKVDLIELSGLSRATIDRLTTHDSMVELIGEDLVRAGMR</sequence>
<dbReference type="Proteomes" id="UP000037247">
    <property type="component" value="Unassembled WGS sequence"/>
</dbReference>